<feature type="domain" description="Acyltransferase 3" evidence="2">
    <location>
        <begin position="43"/>
        <end position="360"/>
    </location>
</feature>
<dbReference type="InterPro" id="IPR002656">
    <property type="entry name" value="Acyl_transf_3_dom"/>
</dbReference>
<keyword evidence="4" id="KW-1185">Reference proteome</keyword>
<protein>
    <recommendedName>
        <fullName evidence="2">Acyltransferase 3 domain-containing protein</fullName>
    </recommendedName>
</protein>
<evidence type="ECO:0000313" key="4">
    <source>
        <dbReference type="Proteomes" id="UP001055167"/>
    </source>
</evidence>
<feature type="transmembrane region" description="Helical" evidence="1">
    <location>
        <begin position="318"/>
        <end position="337"/>
    </location>
</feature>
<name>A0ABQ4R501_9HYPH</name>
<sequence>MSLRNDSGLHTPTLSSVARGLLPNAGARTLGDQLQAAGGRPAGFDYLRIALSFAVVAMHSFSTSYGRAVDEALWVSPMGPFLRAVVPMFFILSGFLVAGSFERCKTITMFLGLRAIRIYPALSVEVILSAFLIGPFVTALPLAHYFTDPEFGAYLLNVTGHIHYYLPGVFAETPFPRMVNAQLWTVPYELECYIVMAALIAFGLRRFRSVAPAAVVGLTLLYFVAHLAKYDWTYVPPPGILPGSLLIVDFLIGVSLYLYRDAVTFRRPWFIACAVLSYVALYGMPGGEYLAIPTLAYVTIYLGLCNPRRLAIVSGADYSYGVYLYGFVVQQAMMYWFPGLRIWWLNIIVCLPLAAVFAALSWHFVEKPALRAKPLLVAFDAARTRWLSAVLARAFPADRGGRPGVAAPTEPMTAQDAAR</sequence>
<feature type="transmembrane region" description="Helical" evidence="1">
    <location>
        <begin position="210"/>
        <end position="228"/>
    </location>
</feature>
<dbReference type="InterPro" id="IPR050879">
    <property type="entry name" value="Acyltransferase_3"/>
</dbReference>
<reference evidence="3" key="1">
    <citation type="journal article" date="2021" name="Front. Microbiol.">
        <title>Comprehensive Comparative Genomics and Phenotyping of Methylobacterium Species.</title>
        <authorList>
            <person name="Alessa O."/>
            <person name="Ogura Y."/>
            <person name="Fujitani Y."/>
            <person name="Takami H."/>
            <person name="Hayashi T."/>
            <person name="Sahin N."/>
            <person name="Tani A."/>
        </authorList>
    </citation>
    <scope>NUCLEOTIDE SEQUENCE</scope>
    <source>
        <strain evidence="3">KCTC 52305</strain>
    </source>
</reference>
<feature type="transmembrane region" description="Helical" evidence="1">
    <location>
        <begin position="43"/>
        <end position="61"/>
    </location>
</feature>
<gene>
    <name evidence="3" type="ORF">OPKNFCMD_5545</name>
</gene>
<evidence type="ECO:0000259" key="2">
    <source>
        <dbReference type="Pfam" id="PF01757"/>
    </source>
</evidence>
<keyword evidence="1" id="KW-0472">Membrane</keyword>
<keyword evidence="1" id="KW-1133">Transmembrane helix</keyword>
<feature type="transmembrane region" description="Helical" evidence="1">
    <location>
        <begin position="268"/>
        <end position="284"/>
    </location>
</feature>
<keyword evidence="1" id="KW-0812">Transmembrane</keyword>
<feature type="transmembrane region" description="Helical" evidence="1">
    <location>
        <begin position="122"/>
        <end position="146"/>
    </location>
</feature>
<feature type="transmembrane region" description="Helical" evidence="1">
    <location>
        <begin position="183"/>
        <end position="203"/>
    </location>
</feature>
<evidence type="ECO:0000256" key="1">
    <source>
        <dbReference type="SAM" id="Phobius"/>
    </source>
</evidence>
<comment type="caution">
    <text evidence="3">The sequence shown here is derived from an EMBL/GenBank/DDBJ whole genome shotgun (WGS) entry which is preliminary data.</text>
</comment>
<accession>A0ABQ4R501</accession>
<feature type="transmembrane region" description="Helical" evidence="1">
    <location>
        <begin position="81"/>
        <end position="101"/>
    </location>
</feature>
<dbReference type="PANTHER" id="PTHR23028:SF53">
    <property type="entry name" value="ACYL_TRANSF_3 DOMAIN-CONTAINING PROTEIN"/>
    <property type="match status" value="1"/>
</dbReference>
<evidence type="ECO:0000313" key="3">
    <source>
        <dbReference type="EMBL" id="GJD52778.1"/>
    </source>
</evidence>
<organism evidence="3 4">
    <name type="scientific">Methylobacterium crusticola</name>
    <dbReference type="NCBI Taxonomy" id="1697972"/>
    <lineage>
        <taxon>Bacteria</taxon>
        <taxon>Pseudomonadati</taxon>
        <taxon>Pseudomonadota</taxon>
        <taxon>Alphaproteobacteria</taxon>
        <taxon>Hyphomicrobiales</taxon>
        <taxon>Methylobacteriaceae</taxon>
        <taxon>Methylobacterium</taxon>
    </lineage>
</organism>
<dbReference type="Proteomes" id="UP001055167">
    <property type="component" value="Unassembled WGS sequence"/>
</dbReference>
<dbReference type="PANTHER" id="PTHR23028">
    <property type="entry name" value="ACETYLTRANSFERASE"/>
    <property type="match status" value="1"/>
</dbReference>
<proteinExistence type="predicted"/>
<feature type="transmembrane region" description="Helical" evidence="1">
    <location>
        <begin position="343"/>
        <end position="365"/>
    </location>
</feature>
<reference evidence="3" key="2">
    <citation type="submission" date="2021-08" db="EMBL/GenBank/DDBJ databases">
        <authorList>
            <person name="Tani A."/>
            <person name="Ola A."/>
            <person name="Ogura Y."/>
            <person name="Katsura K."/>
            <person name="Hayashi T."/>
        </authorList>
    </citation>
    <scope>NUCLEOTIDE SEQUENCE</scope>
    <source>
        <strain evidence="3">KCTC 52305</strain>
    </source>
</reference>
<dbReference type="Pfam" id="PF01757">
    <property type="entry name" value="Acyl_transf_3"/>
    <property type="match status" value="1"/>
</dbReference>
<dbReference type="EMBL" id="BPQH01000022">
    <property type="protein sequence ID" value="GJD52778.1"/>
    <property type="molecule type" value="Genomic_DNA"/>
</dbReference>
<feature type="transmembrane region" description="Helical" evidence="1">
    <location>
        <begin position="240"/>
        <end position="259"/>
    </location>
</feature>